<dbReference type="PATRIC" id="fig|61435.5.peg.612"/>
<dbReference type="EMBL" id="JGYD01000011">
    <property type="protein sequence ID" value="KSV18492.1"/>
    <property type="molecule type" value="Genomic_DNA"/>
</dbReference>
<accession>A0A0V8M3X0</accession>
<dbReference type="OrthoDB" id="9887387at2"/>
<gene>
    <name evidence="1" type="ORF">DA01_03050</name>
</gene>
<protein>
    <submittedName>
        <fullName evidence="1">Uncharacterized protein</fullName>
    </submittedName>
</protein>
<organism evidence="1 2">
    <name type="scientific">Dehalococcoides mccartyi</name>
    <dbReference type="NCBI Taxonomy" id="61435"/>
    <lineage>
        <taxon>Bacteria</taxon>
        <taxon>Bacillati</taxon>
        <taxon>Chloroflexota</taxon>
        <taxon>Dehalococcoidia</taxon>
        <taxon>Dehalococcoidales</taxon>
        <taxon>Dehalococcoidaceae</taxon>
        <taxon>Dehalococcoides</taxon>
    </lineage>
</organism>
<dbReference type="RefSeq" id="WP_058292348.1">
    <property type="nucleotide sequence ID" value="NZ_JGYD01000011.1"/>
</dbReference>
<evidence type="ECO:0000313" key="2">
    <source>
        <dbReference type="Proteomes" id="UP000053577"/>
    </source>
</evidence>
<reference evidence="1 2" key="1">
    <citation type="journal article" date="2015" name="Sci. Rep.">
        <title>A comparative genomics and reductive dehalogenase gene transcription study of two chloroethene-respiring bacteria, Dehalococcoides mccartyi strains MB and 11a.</title>
        <authorList>
            <person name="Low A."/>
            <person name="Shen Z."/>
            <person name="Cheng D."/>
            <person name="Rogers M.J."/>
            <person name="Lee P.K."/>
            <person name="He J."/>
        </authorList>
    </citation>
    <scope>NUCLEOTIDE SEQUENCE [LARGE SCALE GENOMIC DNA]</scope>
    <source>
        <strain evidence="1 2">MB</strain>
    </source>
</reference>
<comment type="caution">
    <text evidence="1">The sequence shown here is derived from an EMBL/GenBank/DDBJ whole genome shotgun (WGS) entry which is preliminary data.</text>
</comment>
<sequence length="100" mass="10702">MSWKKMMLDGDAGGGPALKGTVAVDPPNITKASTENVDVSVSGLLTTHKVYVQCQSDLENGLVCISAYCPTNGTLRFRISNWSSAAIDGAQRTWAYQAYT</sequence>
<name>A0A0V8M3X0_9CHLR</name>
<dbReference type="AlphaFoldDB" id="A0A0V8M3X0"/>
<dbReference type="Proteomes" id="UP000053577">
    <property type="component" value="Unassembled WGS sequence"/>
</dbReference>
<proteinExistence type="predicted"/>
<evidence type="ECO:0000313" key="1">
    <source>
        <dbReference type="EMBL" id="KSV18492.1"/>
    </source>
</evidence>